<dbReference type="InterPro" id="IPR018929">
    <property type="entry name" value="DUF2510"/>
</dbReference>
<reference evidence="3 4" key="1">
    <citation type="journal article" date="2018" name="Sci. Rep.">
        <title>Extensive genomic diversity among Mycobacterium marinum strains revealed by whole genome sequencing.</title>
        <authorList>
            <person name="Das S."/>
            <person name="Pettersson B.M."/>
            <person name="Behra P.R."/>
            <person name="Mallick A."/>
            <person name="Cheramie M."/>
            <person name="Ramesh M."/>
            <person name="Shirreff L."/>
            <person name="DuCote T."/>
            <person name="Dasgupta S."/>
            <person name="Ennis D.G."/>
            <person name="Kirsebom L.A."/>
        </authorList>
    </citation>
    <scope>NUCLEOTIDE SEQUENCE [LARGE SCALE GENOMIC DNA]</scope>
    <source>
        <strain evidence="3 4">Davis1</strain>
    </source>
</reference>
<gene>
    <name evidence="3" type="ORF">DAVIS_01856</name>
</gene>
<proteinExistence type="predicted"/>
<evidence type="ECO:0000256" key="1">
    <source>
        <dbReference type="SAM" id="Phobius"/>
    </source>
</evidence>
<protein>
    <recommendedName>
        <fullName evidence="2">DUF2510 domain-containing protein</fullName>
    </recommendedName>
</protein>
<evidence type="ECO:0000259" key="2">
    <source>
        <dbReference type="Pfam" id="PF10708"/>
    </source>
</evidence>
<evidence type="ECO:0000313" key="3">
    <source>
        <dbReference type="EMBL" id="RFZ43904.1"/>
    </source>
</evidence>
<accession>A0A3E2MYD5</accession>
<keyword evidence="1" id="KW-0812">Transmembrane</keyword>
<comment type="caution">
    <text evidence="3">The sequence shown here is derived from an EMBL/GenBank/DDBJ whole genome shotgun (WGS) entry which is preliminary data.</text>
</comment>
<keyword evidence="1" id="KW-0472">Membrane</keyword>
<dbReference type="Pfam" id="PF10708">
    <property type="entry name" value="DUF2510"/>
    <property type="match status" value="1"/>
</dbReference>
<dbReference type="AlphaFoldDB" id="A0A3E2MYD5"/>
<feature type="transmembrane region" description="Helical" evidence="1">
    <location>
        <begin position="140"/>
        <end position="162"/>
    </location>
</feature>
<feature type="transmembrane region" description="Helical" evidence="1">
    <location>
        <begin position="78"/>
        <end position="100"/>
    </location>
</feature>
<sequence length="164" mass="17620">MTAPLPPPGWYPNPSGRGGQRYWDGSAWAPDPALGLQPVQPLSTFDQELMAIAARGGRIEARTPTSAVVVTGKPVNHVLHLLITVLLCGLWLPVWIILAIGDGERRTFVSLDQYGTVRHANRAPPPPNANWLGRMSENQATLVVIAILIGGVALIAFVAQLLHS</sequence>
<dbReference type="EMBL" id="PEDF01000048">
    <property type="protein sequence ID" value="RFZ43904.1"/>
    <property type="molecule type" value="Genomic_DNA"/>
</dbReference>
<evidence type="ECO:0000313" key="4">
    <source>
        <dbReference type="Proteomes" id="UP000257451"/>
    </source>
</evidence>
<dbReference type="Proteomes" id="UP000257451">
    <property type="component" value="Unassembled WGS sequence"/>
</dbReference>
<feature type="domain" description="DUF2510" evidence="2">
    <location>
        <begin position="8"/>
        <end position="32"/>
    </location>
</feature>
<dbReference type="RefSeq" id="WP_117431990.1">
    <property type="nucleotide sequence ID" value="NZ_PEDF01000048.1"/>
</dbReference>
<organism evidence="3 4">
    <name type="scientific">Mycobacterium marinum</name>
    <dbReference type="NCBI Taxonomy" id="1781"/>
    <lineage>
        <taxon>Bacteria</taxon>
        <taxon>Bacillati</taxon>
        <taxon>Actinomycetota</taxon>
        <taxon>Actinomycetes</taxon>
        <taxon>Mycobacteriales</taxon>
        <taxon>Mycobacteriaceae</taxon>
        <taxon>Mycobacterium</taxon>
        <taxon>Mycobacterium ulcerans group</taxon>
    </lineage>
</organism>
<name>A0A3E2MYD5_MYCMR</name>
<keyword evidence="1" id="KW-1133">Transmembrane helix</keyword>